<dbReference type="Gene3D" id="3.20.20.70">
    <property type="entry name" value="Aldolase class I"/>
    <property type="match status" value="1"/>
</dbReference>
<dbReference type="PANTHER" id="PTHR47916:SF1">
    <property type="entry name" value="3-HYDROXY-5-PHOSPHONOOXYPENTANE-2,4-DIONE THIOLASE"/>
    <property type="match status" value="1"/>
</dbReference>
<dbReference type="EMBL" id="FRAG01000066">
    <property type="protein sequence ID" value="SHK46593.1"/>
    <property type="molecule type" value="Genomic_DNA"/>
</dbReference>
<dbReference type="GO" id="GO:0016829">
    <property type="term" value="F:lyase activity"/>
    <property type="evidence" value="ECO:0007669"/>
    <property type="project" value="InterPro"/>
</dbReference>
<dbReference type="GO" id="GO:0051536">
    <property type="term" value="F:iron-sulfur cluster binding"/>
    <property type="evidence" value="ECO:0007669"/>
    <property type="project" value="UniProtKB-KW"/>
</dbReference>
<keyword evidence="6" id="KW-1185">Reference proteome</keyword>
<dbReference type="SUPFAM" id="SSF54862">
    <property type="entry name" value="4Fe-4S ferredoxins"/>
    <property type="match status" value="1"/>
</dbReference>
<dbReference type="OrthoDB" id="5915071at2"/>
<protein>
    <submittedName>
        <fullName evidence="5">Fructose-bisphosphate aldolase class Ia, DhnA family</fullName>
    </submittedName>
</protein>
<evidence type="ECO:0000313" key="5">
    <source>
        <dbReference type="EMBL" id="SHK46593.1"/>
    </source>
</evidence>
<dbReference type="Pfam" id="PF12800">
    <property type="entry name" value="Fer4_4"/>
    <property type="match status" value="1"/>
</dbReference>
<reference evidence="5 6" key="1">
    <citation type="submission" date="2016-11" db="EMBL/GenBank/DDBJ databases">
        <authorList>
            <person name="Jaros S."/>
            <person name="Januszkiewicz K."/>
            <person name="Wedrychowicz H."/>
        </authorList>
    </citation>
    <scope>NUCLEOTIDE SEQUENCE [LARGE SCALE GENOMIC DNA]</scope>
    <source>
        <strain evidence="5 6">DSM 15212</strain>
    </source>
</reference>
<dbReference type="Pfam" id="PF12838">
    <property type="entry name" value="Fer4_7"/>
    <property type="match status" value="1"/>
</dbReference>
<feature type="domain" description="4Fe-4S ferredoxin-type" evidence="4">
    <location>
        <begin position="278"/>
        <end position="310"/>
    </location>
</feature>
<evidence type="ECO:0000259" key="4">
    <source>
        <dbReference type="PROSITE" id="PS51379"/>
    </source>
</evidence>
<dbReference type="InterPro" id="IPR050456">
    <property type="entry name" value="DeoC/FbaB_aldolase"/>
</dbReference>
<dbReference type="PROSITE" id="PS00198">
    <property type="entry name" value="4FE4S_FER_1"/>
    <property type="match status" value="1"/>
</dbReference>
<organism evidence="5 6">
    <name type="scientific">Paramaledivibacter caminithermalis (strain DSM 15212 / CIP 107654 / DViRD3)</name>
    <name type="common">Clostridium caminithermale</name>
    <dbReference type="NCBI Taxonomy" id="1121301"/>
    <lineage>
        <taxon>Bacteria</taxon>
        <taxon>Bacillati</taxon>
        <taxon>Bacillota</taxon>
        <taxon>Clostridia</taxon>
        <taxon>Peptostreptococcales</taxon>
        <taxon>Caminicellaceae</taxon>
        <taxon>Paramaledivibacter</taxon>
    </lineage>
</organism>
<name>A0A1M6SPF8_PARC5</name>
<dbReference type="PANTHER" id="PTHR47916">
    <property type="entry name" value="FRUCTOSE-BISPHOSPHATE ALDOLASE CLASS 1"/>
    <property type="match status" value="1"/>
</dbReference>
<dbReference type="Proteomes" id="UP000184465">
    <property type="component" value="Unassembled WGS sequence"/>
</dbReference>
<proteinExistence type="predicted"/>
<dbReference type="InterPro" id="IPR002915">
    <property type="entry name" value="DeoC/FbaB/LacD_aldolase"/>
</dbReference>
<dbReference type="SUPFAM" id="SSF51569">
    <property type="entry name" value="Aldolase"/>
    <property type="match status" value="1"/>
</dbReference>
<sequence length="396" mass="43936">MNTYRKRKFKELFNKEKRICVAMDHGFMSDPTENVRNFQAILNKVIKGGADSILISPGQLMNNKETIRSSDIFVILRVDWMNALRLGKENTKNALPCSKLMHTSIMSIKEALEYDVDAVVAYYVVGYDEEIEEGTLLNCIEISKQCHELDVPFIMEPMIIKGQVNGAMDAKILADAARISQEIGADALKIPYTGDKETFKSLVDGITIPILILGGANSGNDNDAYSLISDAIEIGASGILFGRKITKSKSPDILLKNIKAAIKKGSEKKINEELEKSKKLKFDKLKCTGCKMCENICDFLSTGSLKINKSRNSISLNYCDKCRKCEDECPIDAIKISKKIDLDHSTCILCSACIDVCPNNVLKTIGEKILYCNYCSGEELRCAEICPTGALTVEEF</sequence>
<evidence type="ECO:0000256" key="2">
    <source>
        <dbReference type="ARBA" id="ARBA00023004"/>
    </source>
</evidence>
<dbReference type="RefSeq" id="WP_073152785.1">
    <property type="nucleotide sequence ID" value="NZ_FRAG01000066.1"/>
</dbReference>
<keyword evidence="2" id="KW-0408">Iron</keyword>
<dbReference type="PROSITE" id="PS51379">
    <property type="entry name" value="4FE4S_FER_2"/>
    <property type="match status" value="3"/>
</dbReference>
<dbReference type="InterPro" id="IPR013785">
    <property type="entry name" value="Aldolase_TIM"/>
</dbReference>
<dbReference type="InterPro" id="IPR017900">
    <property type="entry name" value="4Fe4S_Fe_S_CS"/>
</dbReference>
<evidence type="ECO:0000256" key="3">
    <source>
        <dbReference type="ARBA" id="ARBA00023014"/>
    </source>
</evidence>
<dbReference type="SMART" id="SM01133">
    <property type="entry name" value="DeoC"/>
    <property type="match status" value="1"/>
</dbReference>
<evidence type="ECO:0000313" key="6">
    <source>
        <dbReference type="Proteomes" id="UP000184465"/>
    </source>
</evidence>
<keyword evidence="1" id="KW-0479">Metal-binding</keyword>
<dbReference type="AlphaFoldDB" id="A0A1M6SPF8"/>
<dbReference type="InterPro" id="IPR017896">
    <property type="entry name" value="4Fe4S_Fe-S-bd"/>
</dbReference>
<dbReference type="STRING" id="1121301.SAMN02745912_03384"/>
<feature type="domain" description="4Fe-4S ferredoxin-type" evidence="4">
    <location>
        <begin position="338"/>
        <end position="367"/>
    </location>
</feature>
<feature type="domain" description="4Fe-4S ferredoxin-type" evidence="4">
    <location>
        <begin position="312"/>
        <end position="337"/>
    </location>
</feature>
<dbReference type="Gene3D" id="3.30.70.20">
    <property type="match status" value="2"/>
</dbReference>
<gene>
    <name evidence="5" type="ORF">SAMN02745912_03384</name>
</gene>
<dbReference type="GO" id="GO:0046872">
    <property type="term" value="F:metal ion binding"/>
    <property type="evidence" value="ECO:0007669"/>
    <property type="project" value="UniProtKB-KW"/>
</dbReference>
<evidence type="ECO:0000256" key="1">
    <source>
        <dbReference type="ARBA" id="ARBA00022723"/>
    </source>
</evidence>
<dbReference type="Pfam" id="PF01791">
    <property type="entry name" value="DeoC"/>
    <property type="match status" value="1"/>
</dbReference>
<keyword evidence="3" id="KW-0411">Iron-sulfur</keyword>
<accession>A0A1M6SPF8</accession>